<evidence type="ECO:0000313" key="3">
    <source>
        <dbReference type="WBParaSite" id="BTMF_0000326401-mRNA-1"/>
    </source>
</evidence>
<evidence type="ECO:0000313" key="1">
    <source>
        <dbReference type="EMBL" id="VDO12881.1"/>
    </source>
</evidence>
<proteinExistence type="predicted"/>
<dbReference type="EMBL" id="UZAG01002156">
    <property type="protein sequence ID" value="VDO12881.1"/>
    <property type="molecule type" value="Genomic_DNA"/>
</dbReference>
<organism evidence="3">
    <name type="scientific">Brugia timori</name>
    <dbReference type="NCBI Taxonomy" id="42155"/>
    <lineage>
        <taxon>Eukaryota</taxon>
        <taxon>Metazoa</taxon>
        <taxon>Ecdysozoa</taxon>
        <taxon>Nematoda</taxon>
        <taxon>Chromadorea</taxon>
        <taxon>Rhabditida</taxon>
        <taxon>Spirurina</taxon>
        <taxon>Spiruromorpha</taxon>
        <taxon>Filarioidea</taxon>
        <taxon>Onchocercidae</taxon>
        <taxon>Brugia</taxon>
    </lineage>
</organism>
<accession>A0A0R3QA98</accession>
<dbReference type="AlphaFoldDB" id="A0A0R3QA98"/>
<gene>
    <name evidence="1" type="ORF">BTMF_LOCUS2580</name>
</gene>
<keyword evidence="2" id="KW-1185">Reference proteome</keyword>
<protein>
    <submittedName>
        <fullName evidence="1 3">Uncharacterized protein</fullName>
    </submittedName>
</protein>
<sequence length="95" mass="10902">MSGYFDLNNRDSFKLMHGFLVHILRTEKKQTINFRYDFPINLKISFSGLFLFAQYSAFNCSIVIDSSNAVNGELMVKTEADFGSLFRSPTFKVVN</sequence>
<name>A0A0R3QA98_9BILA</name>
<reference evidence="3" key="1">
    <citation type="submission" date="2017-02" db="UniProtKB">
        <authorList>
            <consortium name="WormBaseParasite"/>
        </authorList>
    </citation>
    <scope>IDENTIFICATION</scope>
</reference>
<dbReference type="WBParaSite" id="BTMF_0000326401-mRNA-1">
    <property type="protein sequence ID" value="BTMF_0000326401-mRNA-1"/>
    <property type="gene ID" value="BTMF_0000326401"/>
</dbReference>
<reference evidence="1 2" key="2">
    <citation type="submission" date="2018-11" db="EMBL/GenBank/DDBJ databases">
        <authorList>
            <consortium name="Pathogen Informatics"/>
        </authorList>
    </citation>
    <scope>NUCLEOTIDE SEQUENCE [LARGE SCALE GENOMIC DNA]</scope>
</reference>
<evidence type="ECO:0000313" key="2">
    <source>
        <dbReference type="Proteomes" id="UP000280834"/>
    </source>
</evidence>
<dbReference type="Proteomes" id="UP000280834">
    <property type="component" value="Unassembled WGS sequence"/>
</dbReference>